<dbReference type="InterPro" id="IPR011990">
    <property type="entry name" value="TPR-like_helical_dom_sf"/>
</dbReference>
<keyword evidence="1" id="KW-0805">Transcription regulation</keyword>
<dbReference type="InterPro" id="IPR041617">
    <property type="entry name" value="TPR_MalT"/>
</dbReference>
<dbReference type="SUPFAM" id="SSF46894">
    <property type="entry name" value="C-terminal effector domain of the bipartite response regulators"/>
    <property type="match status" value="1"/>
</dbReference>
<dbReference type="EMBL" id="JBHPBY010000397">
    <property type="protein sequence ID" value="MFC1852965.1"/>
    <property type="molecule type" value="Genomic_DNA"/>
</dbReference>
<dbReference type="Proteomes" id="UP001594351">
    <property type="component" value="Unassembled WGS sequence"/>
</dbReference>
<evidence type="ECO:0000313" key="6">
    <source>
        <dbReference type="Proteomes" id="UP001594351"/>
    </source>
</evidence>
<dbReference type="PANTHER" id="PTHR44688">
    <property type="entry name" value="DNA-BINDING TRANSCRIPTIONAL ACTIVATOR DEVR_DOSR"/>
    <property type="match status" value="1"/>
</dbReference>
<dbReference type="Gene3D" id="3.40.50.300">
    <property type="entry name" value="P-loop containing nucleotide triphosphate hydrolases"/>
    <property type="match status" value="1"/>
</dbReference>
<reference evidence="5 6" key="1">
    <citation type="submission" date="2024-09" db="EMBL/GenBank/DDBJ databases">
        <title>Laminarin stimulates single cell rates of sulfate reduction while oxygen inhibits transcriptomic activity in coastal marine sediment.</title>
        <authorList>
            <person name="Lindsay M."/>
            <person name="Orcutt B."/>
            <person name="Emerson D."/>
            <person name="Stepanauskas R."/>
            <person name="D'Angelo T."/>
        </authorList>
    </citation>
    <scope>NUCLEOTIDE SEQUENCE [LARGE SCALE GENOMIC DNA]</scope>
    <source>
        <strain evidence="5">SAG AM-311-K15</strain>
    </source>
</reference>
<dbReference type="CDD" id="cd06170">
    <property type="entry name" value="LuxR_C_like"/>
    <property type="match status" value="1"/>
</dbReference>
<dbReference type="Gene3D" id="1.10.10.10">
    <property type="entry name" value="Winged helix-like DNA-binding domain superfamily/Winged helix DNA-binding domain"/>
    <property type="match status" value="1"/>
</dbReference>
<dbReference type="PRINTS" id="PR00038">
    <property type="entry name" value="HTHLUXR"/>
</dbReference>
<proteinExistence type="predicted"/>
<dbReference type="Pfam" id="PF17874">
    <property type="entry name" value="TPR_MalT"/>
    <property type="match status" value="1"/>
</dbReference>
<dbReference type="Pfam" id="PF00196">
    <property type="entry name" value="GerE"/>
    <property type="match status" value="1"/>
</dbReference>
<gene>
    <name evidence="5" type="ORF">ACFL27_22430</name>
</gene>
<evidence type="ECO:0000256" key="2">
    <source>
        <dbReference type="ARBA" id="ARBA00023125"/>
    </source>
</evidence>
<dbReference type="InterPro" id="IPR041664">
    <property type="entry name" value="AAA_16"/>
</dbReference>
<dbReference type="InterPro" id="IPR000792">
    <property type="entry name" value="Tscrpt_reg_LuxR_C"/>
</dbReference>
<sequence>MSDTLPLLSTKLEIPIVRSGLVPRHRLTVRLSKGISDGCQLTLVSAPAGYGKTTLVSEWLATQSGGKAWVSLETVDSDPVRFWKYIATSLQIVQDGLGNSLLNSLKAPQLPPLQVVLTQLLNELNRLKSELILVLDDYHHISSTHVHETLTFFLNHLPRQVHLLIITRTDPPFPLAQLRAKGQLNEIRGSDLRFTTPEISSLISSAVTADLTERDITLLEERTEGWAAGLQLAALSLRNENDASGFISSFAGDNRYILDYLLEEVLNRQTSEIRFFLLQTSILGMLCGSLCDAVTGRDVSGSDENIRSDVETGLVQRSSRDILEYLESANLFVIPLDLRREWFRYHHLFSDLLRYQLEINPVPGFPGPEILHRQAAKWYEANGYPSQAVNHYLDGGDISSALNLIETLAWSMIQSGEHATVTGWLETIEDQEIITRPDLCMRYAWALYYMGKPKDYTKYIEAAQTAWEQDNDPRLGEVFNLLADMKLVSGAVGDGETMARRALEHLDPEDDFNRGLSYLYLGLAALIRGQCAAALPELEEAKRLCLASENVYGYSRSVNAIIQVHVPLGNLLQAEELCRQFMETIGENVIYITILNHILLSSILMEQNRLVEANQHLQFALSGIEKNTYNVYFIAGYLVLAWIRHLTGDEESANELLKRAEANARNLSSPVLLTQVYLYKARIALAKNNPQEAQKWAETSGLTLDSDQDLSRSQELLILVRIALETRQPDEILPLLEKLENHATSLSLLGQRLKIMVLRSMILKAGDREQAALDELSRAITLGEPNRFIRVFADEGPTICKLLKQIKPAPASTSYVNAIIEAFDTSRRPSEATSESLLGCPELREQLTARERDVLTLIASGLSNRDLADKLFISLNTVKVHLKNIYRKLDVSSRTQAVARASELNLI</sequence>
<protein>
    <submittedName>
        <fullName evidence="5">LuxR C-terminal-related transcriptional regulator</fullName>
    </submittedName>
</protein>
<keyword evidence="3" id="KW-0804">Transcription</keyword>
<keyword evidence="6" id="KW-1185">Reference proteome</keyword>
<name>A0ABV6Z3E1_UNCC1</name>
<dbReference type="Pfam" id="PF25873">
    <property type="entry name" value="WHD_MalT"/>
    <property type="match status" value="1"/>
</dbReference>
<keyword evidence="2" id="KW-0238">DNA-binding</keyword>
<dbReference type="SMART" id="SM00421">
    <property type="entry name" value="HTH_LUXR"/>
    <property type="match status" value="1"/>
</dbReference>
<evidence type="ECO:0000259" key="4">
    <source>
        <dbReference type="PROSITE" id="PS50043"/>
    </source>
</evidence>
<dbReference type="Gene3D" id="1.25.40.10">
    <property type="entry name" value="Tetratricopeptide repeat domain"/>
    <property type="match status" value="1"/>
</dbReference>
<dbReference type="SUPFAM" id="SSF52540">
    <property type="entry name" value="P-loop containing nucleoside triphosphate hydrolases"/>
    <property type="match status" value="1"/>
</dbReference>
<dbReference type="InterPro" id="IPR016032">
    <property type="entry name" value="Sig_transdc_resp-reg_C-effctor"/>
</dbReference>
<dbReference type="InterPro" id="IPR059106">
    <property type="entry name" value="WHD_MalT"/>
</dbReference>
<dbReference type="InterPro" id="IPR036388">
    <property type="entry name" value="WH-like_DNA-bd_sf"/>
</dbReference>
<evidence type="ECO:0000313" key="5">
    <source>
        <dbReference type="EMBL" id="MFC1852965.1"/>
    </source>
</evidence>
<dbReference type="PANTHER" id="PTHR44688:SF16">
    <property type="entry name" value="DNA-BINDING TRANSCRIPTIONAL ACTIVATOR DEVR_DOSR"/>
    <property type="match status" value="1"/>
</dbReference>
<comment type="caution">
    <text evidence="5">The sequence shown here is derived from an EMBL/GenBank/DDBJ whole genome shotgun (WGS) entry which is preliminary data.</text>
</comment>
<dbReference type="SUPFAM" id="SSF48452">
    <property type="entry name" value="TPR-like"/>
    <property type="match status" value="1"/>
</dbReference>
<dbReference type="PROSITE" id="PS50043">
    <property type="entry name" value="HTH_LUXR_2"/>
    <property type="match status" value="1"/>
</dbReference>
<organism evidence="5 6">
    <name type="scientific">candidate division CSSED10-310 bacterium</name>
    <dbReference type="NCBI Taxonomy" id="2855610"/>
    <lineage>
        <taxon>Bacteria</taxon>
        <taxon>Bacteria division CSSED10-310</taxon>
    </lineage>
</organism>
<dbReference type="InterPro" id="IPR027417">
    <property type="entry name" value="P-loop_NTPase"/>
</dbReference>
<dbReference type="Pfam" id="PF13191">
    <property type="entry name" value="AAA_16"/>
    <property type="match status" value="1"/>
</dbReference>
<accession>A0ABV6Z3E1</accession>
<feature type="domain" description="HTH luxR-type" evidence="4">
    <location>
        <begin position="840"/>
        <end position="905"/>
    </location>
</feature>
<evidence type="ECO:0000256" key="3">
    <source>
        <dbReference type="ARBA" id="ARBA00023163"/>
    </source>
</evidence>
<evidence type="ECO:0000256" key="1">
    <source>
        <dbReference type="ARBA" id="ARBA00023015"/>
    </source>
</evidence>